<dbReference type="InterPro" id="IPR002223">
    <property type="entry name" value="Kunitz_BPTI"/>
</dbReference>
<keyword evidence="7" id="KW-1185">Reference proteome</keyword>
<evidence type="ECO:0000259" key="6">
    <source>
        <dbReference type="PROSITE" id="PS51390"/>
    </source>
</evidence>
<dbReference type="PANTHER" id="PTHR10083:SF383">
    <property type="entry name" value="BPTI_KUNITZ INHIBITOR DOMAIN-CONTAINING PROTEIN"/>
    <property type="match status" value="1"/>
</dbReference>
<dbReference type="KEGG" id="pbi:103055274"/>
<name>A0A9F2RFB8_PYTBI</name>
<dbReference type="PROSITE" id="PS51390">
    <property type="entry name" value="WAP"/>
    <property type="match status" value="1"/>
</dbReference>
<evidence type="ECO:0000313" key="8">
    <source>
        <dbReference type="RefSeq" id="XP_007445096.2"/>
    </source>
</evidence>
<dbReference type="Gene3D" id="4.10.410.10">
    <property type="entry name" value="Pancreatic trypsin inhibitor Kunitz domain"/>
    <property type="match status" value="1"/>
</dbReference>
<feature type="domain" description="WAP" evidence="6">
    <location>
        <begin position="80"/>
        <end position="127"/>
    </location>
</feature>
<dbReference type="GO" id="GO:0004867">
    <property type="term" value="F:serine-type endopeptidase inhibitor activity"/>
    <property type="evidence" value="ECO:0007669"/>
    <property type="project" value="InterPro"/>
</dbReference>
<dbReference type="SUPFAM" id="SSF57256">
    <property type="entry name" value="Elafin-like"/>
    <property type="match status" value="1"/>
</dbReference>
<proteinExistence type="predicted"/>
<dbReference type="PANTHER" id="PTHR10083">
    <property type="entry name" value="KUNITZ-TYPE PROTEASE INHIBITOR-RELATED"/>
    <property type="match status" value="1"/>
</dbReference>
<dbReference type="OMA" id="RPEFCHL"/>
<dbReference type="InterPro" id="IPR050098">
    <property type="entry name" value="TFPI/VKTCI-like"/>
</dbReference>
<dbReference type="SUPFAM" id="SSF57362">
    <property type="entry name" value="BPTI-like"/>
    <property type="match status" value="1"/>
</dbReference>
<dbReference type="RefSeq" id="XP_007445096.2">
    <property type="nucleotide sequence ID" value="XM_007445034.3"/>
</dbReference>
<dbReference type="Pfam" id="PF00095">
    <property type="entry name" value="WAP"/>
    <property type="match status" value="1"/>
</dbReference>
<evidence type="ECO:0000259" key="5">
    <source>
        <dbReference type="PROSITE" id="PS50279"/>
    </source>
</evidence>
<gene>
    <name evidence="8" type="primary">LOC103055274</name>
</gene>
<dbReference type="InterPro" id="IPR020901">
    <property type="entry name" value="Prtase_inh_Kunz-CS"/>
</dbReference>
<feature type="chain" id="PRO_5039920023" evidence="4">
    <location>
        <begin position="18"/>
        <end position="127"/>
    </location>
</feature>
<dbReference type="FunFam" id="4.10.410.10:FF:000004">
    <property type="entry name" value="Tissue factor pathway inhibitor"/>
    <property type="match status" value="1"/>
</dbReference>
<evidence type="ECO:0000313" key="7">
    <source>
        <dbReference type="Proteomes" id="UP000695026"/>
    </source>
</evidence>
<accession>A0A9F2RFB8</accession>
<dbReference type="InterPro" id="IPR036645">
    <property type="entry name" value="Elafin-like_sf"/>
</dbReference>
<dbReference type="InterPro" id="IPR008197">
    <property type="entry name" value="WAP_dom"/>
</dbReference>
<keyword evidence="2" id="KW-0964">Secreted</keyword>
<organism evidence="7 8">
    <name type="scientific">Python bivittatus</name>
    <name type="common">Burmese python</name>
    <name type="synonym">Python molurus bivittatus</name>
    <dbReference type="NCBI Taxonomy" id="176946"/>
    <lineage>
        <taxon>Eukaryota</taxon>
        <taxon>Metazoa</taxon>
        <taxon>Chordata</taxon>
        <taxon>Craniata</taxon>
        <taxon>Vertebrata</taxon>
        <taxon>Euteleostomi</taxon>
        <taxon>Lepidosauria</taxon>
        <taxon>Squamata</taxon>
        <taxon>Bifurcata</taxon>
        <taxon>Unidentata</taxon>
        <taxon>Episquamata</taxon>
        <taxon>Toxicofera</taxon>
        <taxon>Serpentes</taxon>
        <taxon>Henophidia</taxon>
        <taxon>Pythonidae</taxon>
        <taxon>Python</taxon>
    </lineage>
</organism>
<reference evidence="8" key="1">
    <citation type="submission" date="2025-08" db="UniProtKB">
        <authorList>
            <consortium name="RefSeq"/>
        </authorList>
    </citation>
    <scope>IDENTIFICATION</scope>
    <source>
        <tissue evidence="8">Liver</tissue>
    </source>
</reference>
<dbReference type="InterPro" id="IPR036880">
    <property type="entry name" value="Kunitz_BPTI_sf"/>
</dbReference>
<comment type="subcellular location">
    <subcellularLocation>
        <location evidence="1">Secreted</location>
    </subcellularLocation>
</comment>
<dbReference type="OrthoDB" id="4473401at2759"/>
<keyword evidence="3" id="KW-1015">Disulfide bond</keyword>
<feature type="signal peptide" evidence="4">
    <location>
        <begin position="1"/>
        <end position="17"/>
    </location>
</feature>
<dbReference type="Gene3D" id="4.10.75.10">
    <property type="entry name" value="Elafin-like"/>
    <property type="match status" value="1"/>
</dbReference>
<protein>
    <submittedName>
        <fullName evidence="8">Kunitz/BPTI-like toxin</fullName>
    </submittedName>
</protein>
<dbReference type="PRINTS" id="PR00759">
    <property type="entry name" value="BASICPTASE"/>
</dbReference>
<keyword evidence="4" id="KW-0732">Signal</keyword>
<sequence length="127" mass="13809">MPSGGLLLLLGLLTLRAELTPVTNNRPEFCHLPADPGPCKAKMCRFFYNSTSNKCQQFIYGGCKGNANNFETHDQCHYTCVEKPGVCPQPPQDLITICPVLCGSDWECSGKSKCCPFGCKITCMGPA</sequence>
<dbReference type="AlphaFoldDB" id="A0A9F2RFB8"/>
<feature type="domain" description="BPTI/Kunitz inhibitor" evidence="5">
    <location>
        <begin position="30"/>
        <end position="80"/>
    </location>
</feature>
<evidence type="ECO:0000256" key="3">
    <source>
        <dbReference type="ARBA" id="ARBA00023157"/>
    </source>
</evidence>
<dbReference type="SMART" id="SM00131">
    <property type="entry name" value="KU"/>
    <property type="match status" value="1"/>
</dbReference>
<dbReference type="CDD" id="cd22608">
    <property type="entry name" value="Kunitz_PPTI-like"/>
    <property type="match status" value="1"/>
</dbReference>
<dbReference type="PROSITE" id="PS50279">
    <property type="entry name" value="BPTI_KUNITZ_2"/>
    <property type="match status" value="1"/>
</dbReference>
<evidence type="ECO:0000256" key="4">
    <source>
        <dbReference type="SAM" id="SignalP"/>
    </source>
</evidence>
<dbReference type="GeneID" id="103055274"/>
<dbReference type="Proteomes" id="UP000695026">
    <property type="component" value="Unplaced"/>
</dbReference>
<evidence type="ECO:0000256" key="1">
    <source>
        <dbReference type="ARBA" id="ARBA00004613"/>
    </source>
</evidence>
<dbReference type="GO" id="GO:0005615">
    <property type="term" value="C:extracellular space"/>
    <property type="evidence" value="ECO:0007669"/>
    <property type="project" value="TreeGrafter"/>
</dbReference>
<dbReference type="Pfam" id="PF00014">
    <property type="entry name" value="Kunitz_BPTI"/>
    <property type="match status" value="1"/>
</dbReference>
<dbReference type="PRINTS" id="PR00003">
    <property type="entry name" value="4DISULPHCORE"/>
</dbReference>
<dbReference type="PROSITE" id="PS00280">
    <property type="entry name" value="BPTI_KUNITZ_1"/>
    <property type="match status" value="1"/>
</dbReference>
<evidence type="ECO:0000256" key="2">
    <source>
        <dbReference type="ARBA" id="ARBA00022525"/>
    </source>
</evidence>
<dbReference type="SMART" id="SM00217">
    <property type="entry name" value="WAP"/>
    <property type="match status" value="1"/>
</dbReference>